<dbReference type="Gene3D" id="3.30.9.10">
    <property type="entry name" value="D-Amino Acid Oxidase, subunit A, domain 2"/>
    <property type="match status" value="1"/>
</dbReference>
<sequence>MKTDIAIIGGGAIGSAVAYYLKMKNPSVEVTVAERDPTYNLASTPRASGGVRRLFSLPENIALSNFSIPFFDNFAETMAVDGEKAEIGLKKNGYLFIVPPTSRDMLKENLDTELEMGCNVVWLEPDELKHKFPSMNVSDLGAAVHSPDDGWLDPHSVLMGFRKKARSLGALYIADEVTGFDRQGPTVTRAKLKSGETLEAEQFVNAAGAWAKDLCEMLGFKVPIEPLRRYEHYFESEDQIEPLPYLKDPERLAFRPEGKGYSGGVPTLQEPRGYNFEVDHDYFESVVWPALAHRFPQFEKTKCKNTLPGLYDQNDLDGNVIMGPGADGLANFHLLAGFSGHGLMHAPGCGLAMAELLLDGRYETIDLTRFGWQRVIDNTPLRERGII</sequence>
<dbReference type="GO" id="GO:0005737">
    <property type="term" value="C:cytoplasm"/>
    <property type="evidence" value="ECO:0007669"/>
    <property type="project" value="TreeGrafter"/>
</dbReference>
<reference evidence="3 4" key="1">
    <citation type="submission" date="2016-01" db="EMBL/GenBank/DDBJ databases">
        <authorList>
            <person name="Oliw E.H."/>
        </authorList>
    </citation>
    <scope>NUCLEOTIDE SEQUENCE [LARGE SCALE GENOMIC DNA]</scope>
    <source>
        <strain evidence="3 4">Zutra 3-1</strain>
    </source>
</reference>
<dbReference type="InterPro" id="IPR006076">
    <property type="entry name" value="FAD-dep_OxRdtase"/>
</dbReference>
<organism evidence="3 4">
    <name type="scientific">Agrobacterium deltaense Zutra 3/1</name>
    <dbReference type="NCBI Taxonomy" id="1183427"/>
    <lineage>
        <taxon>Bacteria</taxon>
        <taxon>Pseudomonadati</taxon>
        <taxon>Pseudomonadota</taxon>
        <taxon>Alphaproteobacteria</taxon>
        <taxon>Hyphomicrobiales</taxon>
        <taxon>Rhizobiaceae</taxon>
        <taxon>Rhizobium/Agrobacterium group</taxon>
        <taxon>Agrobacterium</taxon>
    </lineage>
</organism>
<dbReference type="AlphaFoldDB" id="A0A1S7R8Q9"/>
<dbReference type="GO" id="GO:0032981">
    <property type="term" value="P:mitochondrial respiratory chain complex I assembly"/>
    <property type="evidence" value="ECO:0007669"/>
    <property type="project" value="TreeGrafter"/>
</dbReference>
<keyword evidence="1" id="KW-0560">Oxidoreductase</keyword>
<evidence type="ECO:0000256" key="1">
    <source>
        <dbReference type="ARBA" id="ARBA00023002"/>
    </source>
</evidence>
<dbReference type="Gene3D" id="3.50.50.60">
    <property type="entry name" value="FAD/NAD(P)-binding domain"/>
    <property type="match status" value="1"/>
</dbReference>
<accession>A0A1S7R8Q9</accession>
<evidence type="ECO:0000313" key="4">
    <source>
        <dbReference type="Proteomes" id="UP000191987"/>
    </source>
</evidence>
<protein>
    <submittedName>
        <fullName evidence="3">FAD dependent oxidoreductase</fullName>
    </submittedName>
</protein>
<dbReference type="PANTHER" id="PTHR13847">
    <property type="entry name" value="SARCOSINE DEHYDROGENASE-RELATED"/>
    <property type="match status" value="1"/>
</dbReference>
<dbReference type="RefSeq" id="WP_003522978.1">
    <property type="nucleotide sequence ID" value="NZ_LT009749.1"/>
</dbReference>
<dbReference type="GO" id="GO:0016491">
    <property type="term" value="F:oxidoreductase activity"/>
    <property type="evidence" value="ECO:0007669"/>
    <property type="project" value="UniProtKB-KW"/>
</dbReference>
<name>A0A1S7R8Q9_9HYPH</name>
<dbReference type="InterPro" id="IPR036188">
    <property type="entry name" value="FAD/NAD-bd_sf"/>
</dbReference>
<gene>
    <name evidence="3" type="ORF">AGR7C_Lc140017</name>
</gene>
<evidence type="ECO:0000259" key="2">
    <source>
        <dbReference type="Pfam" id="PF01266"/>
    </source>
</evidence>
<dbReference type="EMBL" id="FBWG01000032">
    <property type="protein sequence ID" value="CUX48600.1"/>
    <property type="molecule type" value="Genomic_DNA"/>
</dbReference>
<proteinExistence type="predicted"/>
<feature type="domain" description="FAD dependent oxidoreductase" evidence="2">
    <location>
        <begin position="4"/>
        <end position="356"/>
    </location>
</feature>
<dbReference type="Pfam" id="PF01266">
    <property type="entry name" value="DAO"/>
    <property type="match status" value="1"/>
</dbReference>
<dbReference type="PANTHER" id="PTHR13847:SF287">
    <property type="entry name" value="FAD-DEPENDENT OXIDOREDUCTASE DOMAIN-CONTAINING PROTEIN 1"/>
    <property type="match status" value="1"/>
</dbReference>
<dbReference type="Proteomes" id="UP000191987">
    <property type="component" value="Unassembled WGS sequence"/>
</dbReference>
<dbReference type="SUPFAM" id="SSF51905">
    <property type="entry name" value="FAD/NAD(P)-binding domain"/>
    <property type="match status" value="1"/>
</dbReference>
<evidence type="ECO:0000313" key="3">
    <source>
        <dbReference type="EMBL" id="CUX48600.1"/>
    </source>
</evidence>